<evidence type="ECO:0000313" key="12">
    <source>
        <dbReference type="Proteomes" id="UP000095300"/>
    </source>
</evidence>
<accession>A0A1I8PFQ5</accession>
<dbReference type="FunFam" id="1.10.238.20:FF:000005">
    <property type="entry name" value="Odorant-binding protein 99a"/>
    <property type="match status" value="1"/>
</dbReference>
<feature type="chain" id="PRO_5009326590" description="Odorant binding protein" evidence="10">
    <location>
        <begin position="17"/>
        <end position="144"/>
    </location>
</feature>
<dbReference type="SUPFAM" id="SSF47565">
    <property type="entry name" value="Insect pheromone/odorant-binding proteins"/>
    <property type="match status" value="1"/>
</dbReference>
<evidence type="ECO:0000256" key="5">
    <source>
        <dbReference type="ARBA" id="ARBA00022525"/>
    </source>
</evidence>
<protein>
    <recommendedName>
        <fullName evidence="13">Odorant binding protein</fullName>
    </recommendedName>
</protein>
<proteinExistence type="inferred from homology"/>
<keyword evidence="12" id="KW-1185">Reference proteome</keyword>
<dbReference type="GO" id="GO:0007608">
    <property type="term" value="P:sensory perception of smell"/>
    <property type="evidence" value="ECO:0007669"/>
    <property type="project" value="UniProtKB-KW"/>
</dbReference>
<gene>
    <name evidence="11" type="primary">106080595</name>
</gene>
<dbReference type="CDD" id="cd23992">
    <property type="entry name" value="PBP_GOBP"/>
    <property type="match status" value="1"/>
</dbReference>
<evidence type="ECO:0000256" key="7">
    <source>
        <dbReference type="ARBA" id="ARBA00022725"/>
    </source>
</evidence>
<keyword evidence="9" id="KW-1015">Disulfide bond</keyword>
<sequence>MKVFIPICLLFALASTEYVVKTRENLLQFRNECVAELKVSDELVEQYKKWQYPNDDVTKCYLKCVFGKFELFDAENGFNVENIHHQLVGDNAKADHNDEVHAKIVSCVDKNEQGSDSCEWAYRGATCFFKNNLQLVQTSVTPQA</sequence>
<dbReference type="OrthoDB" id="5978988at2759"/>
<comment type="function">
    <text evidence="1">Present in the aqueous fluid surrounding olfactory sensory dendrites and are thought to aid in the capture and transport of hydrophobic odorants into and through this fluid.</text>
</comment>
<evidence type="ECO:0000256" key="6">
    <source>
        <dbReference type="ARBA" id="ARBA00022606"/>
    </source>
</evidence>
<evidence type="ECO:0000256" key="4">
    <source>
        <dbReference type="ARBA" id="ARBA00022448"/>
    </source>
</evidence>
<comment type="subcellular location">
    <subcellularLocation>
        <location evidence="2">Secreted</location>
    </subcellularLocation>
</comment>
<dbReference type="PANTHER" id="PTHR11857:SF46">
    <property type="entry name" value="GENERAL ODORANT-BINDING PROTEIN 99A-RELATED"/>
    <property type="match status" value="1"/>
</dbReference>
<keyword evidence="7" id="KW-0552">Olfaction</keyword>
<dbReference type="KEGG" id="scac:106080595"/>
<evidence type="ECO:0000256" key="3">
    <source>
        <dbReference type="ARBA" id="ARBA00008098"/>
    </source>
</evidence>
<feature type="signal peptide" evidence="10">
    <location>
        <begin position="1"/>
        <end position="16"/>
    </location>
</feature>
<comment type="similarity">
    <text evidence="3">Belongs to the PBP/GOBP family.</text>
</comment>
<evidence type="ECO:0000256" key="2">
    <source>
        <dbReference type="ARBA" id="ARBA00004613"/>
    </source>
</evidence>
<evidence type="ECO:0000256" key="8">
    <source>
        <dbReference type="ARBA" id="ARBA00022729"/>
    </source>
</evidence>
<dbReference type="PANTHER" id="PTHR11857">
    <property type="entry name" value="ODORANT BINDING PROTEIN-RELATED"/>
    <property type="match status" value="1"/>
</dbReference>
<dbReference type="GO" id="GO:0005549">
    <property type="term" value="F:odorant binding"/>
    <property type="evidence" value="ECO:0007669"/>
    <property type="project" value="InterPro"/>
</dbReference>
<evidence type="ECO:0000256" key="9">
    <source>
        <dbReference type="ARBA" id="ARBA00023157"/>
    </source>
</evidence>
<dbReference type="InterPro" id="IPR006170">
    <property type="entry name" value="PBP/GOBP"/>
</dbReference>
<evidence type="ECO:0000256" key="10">
    <source>
        <dbReference type="SAM" id="SignalP"/>
    </source>
</evidence>
<keyword evidence="6" id="KW-0716">Sensory transduction</keyword>
<organism evidence="11 12">
    <name type="scientific">Stomoxys calcitrans</name>
    <name type="common">Stable fly</name>
    <name type="synonym">Conops calcitrans</name>
    <dbReference type="NCBI Taxonomy" id="35570"/>
    <lineage>
        <taxon>Eukaryota</taxon>
        <taxon>Metazoa</taxon>
        <taxon>Ecdysozoa</taxon>
        <taxon>Arthropoda</taxon>
        <taxon>Hexapoda</taxon>
        <taxon>Insecta</taxon>
        <taxon>Pterygota</taxon>
        <taxon>Neoptera</taxon>
        <taxon>Endopterygota</taxon>
        <taxon>Diptera</taxon>
        <taxon>Brachycera</taxon>
        <taxon>Muscomorpha</taxon>
        <taxon>Muscoidea</taxon>
        <taxon>Muscidae</taxon>
        <taxon>Stomoxys</taxon>
    </lineage>
</organism>
<keyword evidence="8 10" id="KW-0732">Signal</keyword>
<name>A0A1I8PFQ5_STOCA</name>
<dbReference type="VEuPathDB" id="VectorBase:SCAU007650"/>
<evidence type="ECO:0000313" key="11">
    <source>
        <dbReference type="EnsemblMetazoa" id="SCAU007650-PA"/>
    </source>
</evidence>
<dbReference type="Proteomes" id="UP000095300">
    <property type="component" value="Unassembled WGS sequence"/>
</dbReference>
<dbReference type="Pfam" id="PF01395">
    <property type="entry name" value="PBP_GOBP"/>
    <property type="match status" value="1"/>
</dbReference>
<dbReference type="InterPro" id="IPR036728">
    <property type="entry name" value="PBP_GOBP_sf"/>
</dbReference>
<keyword evidence="4" id="KW-0813">Transport</keyword>
<dbReference type="SMART" id="SM00708">
    <property type="entry name" value="PhBP"/>
    <property type="match status" value="1"/>
</dbReference>
<keyword evidence="5" id="KW-0964">Secreted</keyword>
<dbReference type="AlphaFoldDB" id="A0A1I8PFQ5"/>
<reference evidence="11" key="1">
    <citation type="submission" date="2020-05" db="UniProtKB">
        <authorList>
            <consortium name="EnsemblMetazoa"/>
        </authorList>
    </citation>
    <scope>IDENTIFICATION</scope>
    <source>
        <strain evidence="11">USDA</strain>
    </source>
</reference>
<dbReference type="GO" id="GO:0005615">
    <property type="term" value="C:extracellular space"/>
    <property type="evidence" value="ECO:0007669"/>
    <property type="project" value="TreeGrafter"/>
</dbReference>
<dbReference type="EnsemblMetazoa" id="SCAU007650-RA">
    <property type="protein sequence ID" value="SCAU007650-PA"/>
    <property type="gene ID" value="SCAU007650"/>
</dbReference>
<evidence type="ECO:0000256" key="1">
    <source>
        <dbReference type="ARBA" id="ARBA00002735"/>
    </source>
</evidence>
<evidence type="ECO:0008006" key="13">
    <source>
        <dbReference type="Google" id="ProtNLM"/>
    </source>
</evidence>
<dbReference type="Gene3D" id="1.10.238.20">
    <property type="entry name" value="Pheromone/general odorant binding protein domain"/>
    <property type="match status" value="1"/>
</dbReference>